<keyword evidence="6" id="KW-1185">Reference proteome</keyword>
<keyword evidence="2" id="KW-0238">DNA-binding</keyword>
<accession>A0ABU1CG57</accession>
<dbReference type="SUPFAM" id="SSF54909">
    <property type="entry name" value="Dimeric alpha+beta barrel"/>
    <property type="match status" value="1"/>
</dbReference>
<dbReference type="InterPro" id="IPR011008">
    <property type="entry name" value="Dimeric_a/b-barrel"/>
</dbReference>
<dbReference type="Gene3D" id="3.30.70.920">
    <property type="match status" value="1"/>
</dbReference>
<dbReference type="Proteomes" id="UP001233535">
    <property type="component" value="Unassembled WGS sequence"/>
</dbReference>
<protein>
    <submittedName>
        <fullName evidence="5">Lrp/AsnC family transcriptional regulator</fullName>
    </submittedName>
</protein>
<organism evidence="5 6">
    <name type="scientific">Lysobacter arvi</name>
    <dbReference type="NCBI Taxonomy" id="3038776"/>
    <lineage>
        <taxon>Bacteria</taxon>
        <taxon>Pseudomonadati</taxon>
        <taxon>Pseudomonadota</taxon>
        <taxon>Gammaproteobacteria</taxon>
        <taxon>Lysobacterales</taxon>
        <taxon>Lysobacteraceae</taxon>
        <taxon>Lysobacter</taxon>
    </lineage>
</organism>
<dbReference type="InterPro" id="IPR000485">
    <property type="entry name" value="AsnC-type_HTH_dom"/>
</dbReference>
<dbReference type="InterPro" id="IPR036388">
    <property type="entry name" value="WH-like_DNA-bd_sf"/>
</dbReference>
<gene>
    <name evidence="5" type="ORF">P8609_13275</name>
</gene>
<dbReference type="PROSITE" id="PS50956">
    <property type="entry name" value="HTH_ASNC_2"/>
    <property type="match status" value="1"/>
</dbReference>
<reference evidence="5 6" key="1">
    <citation type="submission" date="2023-04" db="EMBL/GenBank/DDBJ databases">
        <title>Lysobacter sp. strain UC isolated from soil sample.</title>
        <authorList>
            <person name="Choksket S."/>
            <person name="Harshvardhan F."/>
            <person name="Rana R."/>
            <person name="Patil P.B."/>
            <person name="Korpole S."/>
        </authorList>
    </citation>
    <scope>NUCLEOTIDE SEQUENCE [LARGE SCALE GENOMIC DNA]</scope>
    <source>
        <strain evidence="5 6">UC</strain>
    </source>
</reference>
<dbReference type="SUPFAM" id="SSF46785">
    <property type="entry name" value="Winged helix' DNA-binding domain"/>
    <property type="match status" value="1"/>
</dbReference>
<dbReference type="PANTHER" id="PTHR30154">
    <property type="entry name" value="LEUCINE-RESPONSIVE REGULATORY PROTEIN"/>
    <property type="match status" value="1"/>
</dbReference>
<evidence type="ECO:0000259" key="4">
    <source>
        <dbReference type="PROSITE" id="PS50956"/>
    </source>
</evidence>
<evidence type="ECO:0000256" key="3">
    <source>
        <dbReference type="ARBA" id="ARBA00023163"/>
    </source>
</evidence>
<dbReference type="Pfam" id="PF01037">
    <property type="entry name" value="AsnC_trans_reg"/>
    <property type="match status" value="1"/>
</dbReference>
<evidence type="ECO:0000256" key="1">
    <source>
        <dbReference type="ARBA" id="ARBA00023015"/>
    </source>
</evidence>
<dbReference type="PANTHER" id="PTHR30154:SF53">
    <property type="entry name" value="HTH-TYPE TRANSCRIPTIONAL REGULATOR LRPC"/>
    <property type="match status" value="1"/>
</dbReference>
<evidence type="ECO:0000313" key="6">
    <source>
        <dbReference type="Proteomes" id="UP001233535"/>
    </source>
</evidence>
<dbReference type="Gene3D" id="1.10.10.10">
    <property type="entry name" value="Winged helix-like DNA-binding domain superfamily/Winged helix DNA-binding domain"/>
    <property type="match status" value="1"/>
</dbReference>
<dbReference type="EMBL" id="JARUHG010000004">
    <property type="protein sequence ID" value="MDR0183929.1"/>
    <property type="molecule type" value="Genomic_DNA"/>
</dbReference>
<dbReference type="CDD" id="cd00090">
    <property type="entry name" value="HTH_ARSR"/>
    <property type="match status" value="1"/>
</dbReference>
<keyword evidence="3" id="KW-0804">Transcription</keyword>
<feature type="domain" description="HTH asnC-type" evidence="4">
    <location>
        <begin position="4"/>
        <end position="77"/>
    </location>
</feature>
<dbReference type="RefSeq" id="WP_309263064.1">
    <property type="nucleotide sequence ID" value="NZ_JARUHG010000004.1"/>
</dbReference>
<name>A0ABU1CG57_9GAMM</name>
<dbReference type="Pfam" id="PF13404">
    <property type="entry name" value="HTH_AsnC-type"/>
    <property type="match status" value="1"/>
</dbReference>
<dbReference type="PRINTS" id="PR00033">
    <property type="entry name" value="HTHASNC"/>
</dbReference>
<evidence type="ECO:0000313" key="5">
    <source>
        <dbReference type="EMBL" id="MDR0183929.1"/>
    </source>
</evidence>
<sequence length="144" mass="15564">MKPLDAIDRQLIALLQDNARLSTVALAKAVGLGRTTVQERLQRLESAGVIAQYTVRLGSGGDPLQAWLMLRYADGFSCDDVMPSLAAMPQVRLCHSVAGDLDLLVLVQAESPGELADLRERVAALKGVDDVTTVPVLRTTLDRR</sequence>
<comment type="caution">
    <text evidence="5">The sequence shown here is derived from an EMBL/GenBank/DDBJ whole genome shotgun (WGS) entry which is preliminary data.</text>
</comment>
<dbReference type="SMART" id="SM00344">
    <property type="entry name" value="HTH_ASNC"/>
    <property type="match status" value="1"/>
</dbReference>
<dbReference type="InterPro" id="IPR019887">
    <property type="entry name" value="Tscrpt_reg_AsnC/Lrp_C"/>
</dbReference>
<dbReference type="InterPro" id="IPR036390">
    <property type="entry name" value="WH_DNA-bd_sf"/>
</dbReference>
<dbReference type="InterPro" id="IPR019888">
    <property type="entry name" value="Tscrpt_reg_AsnC-like"/>
</dbReference>
<proteinExistence type="predicted"/>
<keyword evidence="1" id="KW-0805">Transcription regulation</keyword>
<dbReference type="InterPro" id="IPR011991">
    <property type="entry name" value="ArsR-like_HTH"/>
</dbReference>
<evidence type="ECO:0000256" key="2">
    <source>
        <dbReference type="ARBA" id="ARBA00023125"/>
    </source>
</evidence>